<evidence type="ECO:0000256" key="3">
    <source>
        <dbReference type="ARBA" id="ARBA00023172"/>
    </source>
</evidence>
<dbReference type="InterPro" id="IPR011010">
    <property type="entry name" value="DNA_brk_join_enz"/>
</dbReference>
<dbReference type="InterPro" id="IPR013762">
    <property type="entry name" value="Integrase-like_cat_sf"/>
</dbReference>
<dbReference type="InterPro" id="IPR002104">
    <property type="entry name" value="Integrase_catalytic"/>
</dbReference>
<dbReference type="Pfam" id="PF00589">
    <property type="entry name" value="Phage_integrase"/>
    <property type="match status" value="1"/>
</dbReference>
<accession>A0A0K8J833</accession>
<dbReference type="SUPFAM" id="SSF56349">
    <property type="entry name" value="DNA breaking-rejoining enzymes"/>
    <property type="match status" value="1"/>
</dbReference>
<dbReference type="EMBL" id="LN879430">
    <property type="protein sequence ID" value="CUH93786.1"/>
    <property type="molecule type" value="Genomic_DNA"/>
</dbReference>
<dbReference type="CDD" id="cd01189">
    <property type="entry name" value="INT_ICEBs1_C_like"/>
    <property type="match status" value="1"/>
</dbReference>
<dbReference type="PANTHER" id="PTHR30349">
    <property type="entry name" value="PHAGE INTEGRASE-RELATED"/>
    <property type="match status" value="1"/>
</dbReference>
<dbReference type="PANTHER" id="PTHR30349:SF64">
    <property type="entry name" value="PROPHAGE INTEGRASE INTD-RELATED"/>
    <property type="match status" value="1"/>
</dbReference>
<dbReference type="Gene3D" id="1.10.443.10">
    <property type="entry name" value="Intergrase catalytic core"/>
    <property type="match status" value="1"/>
</dbReference>
<dbReference type="Gene3D" id="1.10.150.130">
    <property type="match status" value="1"/>
</dbReference>
<dbReference type="RefSeq" id="WP_058259006.1">
    <property type="nucleotide sequence ID" value="NZ_LN879430.1"/>
</dbReference>
<sequence length="428" mass="50654">MNDAIKSGIINVSAVQDKLEMFKKEEILKNHTYDIWMGNNGYWYTYLPQDSYSEKRKQIRRKDKSRLEDAIVDFYNLHNKKEQRKKITLRTLYPEWLKYKSLHTAATASIRRIDNDWHKYYLNDPLIDIPIPELDRLTLDQWIHTKIKKYELTEKAYYNMSIILRQSLIYAVGREVITENPFENLKPNPKLFRKVRKKEDNTQVFLTDEQNLIVQEAWNDFYSNTTSTTPLAILLDFQTGLRLGELVAIKWSDINGKYLHIQRMEVRHEEICEETNTWKPAKLILVEHTKSNAGDRHVYLTKKAIEILVEAKKSQDENGIKSEFVFTNSKGQRLNKFMLDKLIRKYCRNNNIPEKSMHKIRKTYISTLIDEGVNINTIREQSGHENEETTYKNYAFDRAPDKHKEALLEKALSSHEHIQQGNQGQPKK</sequence>
<protein>
    <recommendedName>
        <fullName evidence="4">Tyr recombinase domain-containing protein</fullName>
    </recommendedName>
</protein>
<evidence type="ECO:0000313" key="6">
    <source>
        <dbReference type="Proteomes" id="UP000196053"/>
    </source>
</evidence>
<evidence type="ECO:0000256" key="2">
    <source>
        <dbReference type="ARBA" id="ARBA00023125"/>
    </source>
</evidence>
<dbReference type="KEGG" id="hsd:SD1D_2271"/>
<evidence type="ECO:0000313" key="5">
    <source>
        <dbReference type="EMBL" id="CUH93786.1"/>
    </source>
</evidence>
<dbReference type="AlphaFoldDB" id="A0A0K8J833"/>
<organism evidence="5 6">
    <name type="scientific">Herbinix luporum</name>
    <dbReference type="NCBI Taxonomy" id="1679721"/>
    <lineage>
        <taxon>Bacteria</taxon>
        <taxon>Bacillati</taxon>
        <taxon>Bacillota</taxon>
        <taxon>Clostridia</taxon>
        <taxon>Lachnospirales</taxon>
        <taxon>Lachnospiraceae</taxon>
        <taxon>Herbinix</taxon>
    </lineage>
</organism>
<keyword evidence="2" id="KW-0238">DNA-binding</keyword>
<name>A0A0K8J833_9FIRM</name>
<evidence type="ECO:0000256" key="1">
    <source>
        <dbReference type="ARBA" id="ARBA00008857"/>
    </source>
</evidence>
<dbReference type="GO" id="GO:0006310">
    <property type="term" value="P:DNA recombination"/>
    <property type="evidence" value="ECO:0007669"/>
    <property type="project" value="UniProtKB-KW"/>
</dbReference>
<feature type="domain" description="Tyr recombinase" evidence="4">
    <location>
        <begin position="200"/>
        <end position="409"/>
    </location>
</feature>
<reference evidence="6" key="1">
    <citation type="submission" date="2015-09" db="EMBL/GenBank/DDBJ databases">
        <authorList>
            <person name="Wibberg D."/>
        </authorList>
    </citation>
    <scope>NUCLEOTIDE SEQUENCE [LARGE SCALE GENOMIC DNA]</scope>
    <source>
        <strain evidence="6">SD1D</strain>
    </source>
</reference>
<dbReference type="OrthoDB" id="1899549at2"/>
<keyword evidence="3" id="KW-0233">DNA recombination</keyword>
<dbReference type="InterPro" id="IPR050090">
    <property type="entry name" value="Tyrosine_recombinase_XerCD"/>
</dbReference>
<keyword evidence="6" id="KW-1185">Reference proteome</keyword>
<dbReference type="InterPro" id="IPR010998">
    <property type="entry name" value="Integrase_recombinase_N"/>
</dbReference>
<comment type="similarity">
    <text evidence="1">Belongs to the 'phage' integrase family.</text>
</comment>
<dbReference type="Proteomes" id="UP000196053">
    <property type="component" value="Chromosome I"/>
</dbReference>
<evidence type="ECO:0000259" key="4">
    <source>
        <dbReference type="PROSITE" id="PS51898"/>
    </source>
</evidence>
<dbReference type="PROSITE" id="PS51898">
    <property type="entry name" value="TYR_RECOMBINASE"/>
    <property type="match status" value="1"/>
</dbReference>
<dbReference type="GO" id="GO:0015074">
    <property type="term" value="P:DNA integration"/>
    <property type="evidence" value="ECO:0007669"/>
    <property type="project" value="InterPro"/>
</dbReference>
<gene>
    <name evidence="5" type="ORF">SD1D_2271</name>
</gene>
<dbReference type="GO" id="GO:0003677">
    <property type="term" value="F:DNA binding"/>
    <property type="evidence" value="ECO:0007669"/>
    <property type="project" value="UniProtKB-KW"/>
</dbReference>
<proteinExistence type="inferred from homology"/>